<gene>
    <name evidence="1" type="ORF">JOD64_001370</name>
</gene>
<sequence>MTPALAASAFDSLRLDAVPDQEALRRVYELPSDAAVRKQMTELTEQTRRLVGCPSLVLVASVDAEGNCDISPRGGPAGFVDTATATAPGTGVVDACIIRSGAHLMQIPAIMPGITLTMRSLHGGEGPCRPISRC</sequence>
<accession>A0ABS2LQK1</accession>
<reference evidence="1 2" key="1">
    <citation type="submission" date="2021-01" db="EMBL/GenBank/DDBJ databases">
        <title>Sequencing the genomes of 1000 actinobacteria strains.</title>
        <authorList>
            <person name="Klenk H.-P."/>
        </authorList>
    </citation>
    <scope>NUCLEOTIDE SEQUENCE [LARGE SCALE GENOMIC DNA]</scope>
    <source>
        <strain evidence="1 2">DSM 100204</strain>
    </source>
</reference>
<organism evidence="1 2">
    <name type="scientific">Micromonospora luteifusca</name>
    <dbReference type="NCBI Taxonomy" id="709860"/>
    <lineage>
        <taxon>Bacteria</taxon>
        <taxon>Bacillati</taxon>
        <taxon>Actinomycetota</taxon>
        <taxon>Actinomycetes</taxon>
        <taxon>Micromonosporales</taxon>
        <taxon>Micromonosporaceae</taxon>
        <taxon>Micromonospora</taxon>
    </lineage>
</organism>
<dbReference type="Proteomes" id="UP000764837">
    <property type="component" value="Unassembled WGS sequence"/>
</dbReference>
<protein>
    <submittedName>
        <fullName evidence="1">Uncharacterized protein</fullName>
    </submittedName>
</protein>
<keyword evidence="2" id="KW-1185">Reference proteome</keyword>
<evidence type="ECO:0000313" key="2">
    <source>
        <dbReference type="Proteomes" id="UP000764837"/>
    </source>
</evidence>
<evidence type="ECO:0000313" key="1">
    <source>
        <dbReference type="EMBL" id="MBM7490148.1"/>
    </source>
</evidence>
<proteinExistence type="predicted"/>
<dbReference type="EMBL" id="JAFBBP010000001">
    <property type="protein sequence ID" value="MBM7490148.1"/>
    <property type="molecule type" value="Genomic_DNA"/>
</dbReference>
<comment type="caution">
    <text evidence="1">The sequence shown here is derived from an EMBL/GenBank/DDBJ whole genome shotgun (WGS) entry which is preliminary data.</text>
</comment>
<name>A0ABS2LQK1_9ACTN</name>
<dbReference type="RefSeq" id="WP_204941452.1">
    <property type="nucleotide sequence ID" value="NZ_JAFBBP010000001.1"/>
</dbReference>